<evidence type="ECO:0000256" key="1">
    <source>
        <dbReference type="PROSITE-ProRule" id="PRU00409"/>
    </source>
</evidence>
<evidence type="ECO:0000259" key="2">
    <source>
        <dbReference type="PROSITE" id="PS50975"/>
    </source>
</evidence>
<keyword evidence="4" id="KW-1185">Reference proteome</keyword>
<dbReference type="SUPFAM" id="SSF56059">
    <property type="entry name" value="Glutathione synthetase ATP-binding domain-like"/>
    <property type="match status" value="1"/>
</dbReference>
<dbReference type="PROSITE" id="PS50975">
    <property type="entry name" value="ATP_GRASP"/>
    <property type="match status" value="1"/>
</dbReference>
<protein>
    <submittedName>
        <fullName evidence="3">ATP-dependent carboxylate-amine ligase</fullName>
    </submittedName>
</protein>
<keyword evidence="3" id="KW-0436">Ligase</keyword>
<proteinExistence type="predicted"/>
<dbReference type="GO" id="GO:0046872">
    <property type="term" value="F:metal ion binding"/>
    <property type="evidence" value="ECO:0007669"/>
    <property type="project" value="InterPro"/>
</dbReference>
<evidence type="ECO:0000313" key="4">
    <source>
        <dbReference type="Proteomes" id="UP000262073"/>
    </source>
</evidence>
<dbReference type="InterPro" id="IPR011761">
    <property type="entry name" value="ATP-grasp"/>
</dbReference>
<dbReference type="Gene3D" id="3.40.50.20">
    <property type="match status" value="1"/>
</dbReference>
<organism evidence="3 4">
    <name type="scientific">Salinimonas sediminis</name>
    <dbReference type="NCBI Taxonomy" id="2303538"/>
    <lineage>
        <taxon>Bacteria</taxon>
        <taxon>Pseudomonadati</taxon>
        <taxon>Pseudomonadota</taxon>
        <taxon>Gammaproteobacteria</taxon>
        <taxon>Alteromonadales</taxon>
        <taxon>Alteromonadaceae</taxon>
        <taxon>Alteromonas/Salinimonas group</taxon>
        <taxon>Salinimonas</taxon>
    </lineage>
</organism>
<sequence length="385" mass="43020">MEKTAVLIFDAAQRSALAATRALGKRSDIVVFTTDCTIQALAGCSRYSSQYLQCPNPNQNSAAFVAWVAETITRYNIDFLLPVTEVTSRTLVEHKQQLPPCKLPFADHQTLLDLSNKTALTQLAHTLNVPVPASQYCETPDQIDWDAVQFPCVLKPALSKVLVNNVWLVTQVHIVHSRTEMAHLLTEKDYFTAHPFMVQQYIDGQGAGIFCYYQHGQAKAFFAHKRLREKPPSGGVSVLSESAAVNPLMKQHAQALLTAVNWHGAAMVEFKIASDGTPYLMEINTRLWGSLQLSIDAGVNFPALLFDGEYRTLTEQPGFTHGVQLRWLLGDVDNLYLQLKDKQTGIGGKLAAVGHFLLPKFSGRRHEVNRLDDMGPFWFELKNYF</sequence>
<dbReference type="Proteomes" id="UP000262073">
    <property type="component" value="Chromosome"/>
</dbReference>
<keyword evidence="1" id="KW-0547">Nucleotide-binding</keyword>
<dbReference type="Gene3D" id="3.30.470.20">
    <property type="entry name" value="ATP-grasp fold, B domain"/>
    <property type="match status" value="1"/>
</dbReference>
<reference evidence="3 4" key="1">
    <citation type="submission" date="2018-08" db="EMBL/GenBank/DDBJ databases">
        <title>Salinimonas sediminis sp. nov., a piezophilic bacterium isolated from a deep-sea sediment sample from the New Britain Trench.</title>
        <authorList>
            <person name="Cao J."/>
        </authorList>
    </citation>
    <scope>NUCLEOTIDE SEQUENCE [LARGE SCALE GENOMIC DNA]</scope>
    <source>
        <strain evidence="3 4">N102</strain>
    </source>
</reference>
<keyword evidence="1" id="KW-0067">ATP-binding</keyword>
<dbReference type="RefSeq" id="WP_108565925.1">
    <property type="nucleotide sequence ID" value="NZ_CP031769.1"/>
</dbReference>
<evidence type="ECO:0000313" key="3">
    <source>
        <dbReference type="EMBL" id="AXR07338.1"/>
    </source>
</evidence>
<dbReference type="GO" id="GO:0005524">
    <property type="term" value="F:ATP binding"/>
    <property type="evidence" value="ECO:0007669"/>
    <property type="project" value="UniProtKB-UniRule"/>
</dbReference>
<dbReference type="Pfam" id="PF15632">
    <property type="entry name" value="ATPgrasp_Ter"/>
    <property type="match status" value="1"/>
</dbReference>
<accession>A0A346NP81</accession>
<dbReference type="AlphaFoldDB" id="A0A346NP81"/>
<gene>
    <name evidence="3" type="ORF">D0Y50_13870</name>
</gene>
<dbReference type="InterPro" id="IPR005479">
    <property type="entry name" value="CPAse_ATP-bd"/>
</dbReference>
<feature type="domain" description="ATP-grasp" evidence="2">
    <location>
        <begin position="121"/>
        <end position="310"/>
    </location>
</feature>
<dbReference type="PROSITE" id="PS00867">
    <property type="entry name" value="CPSASE_2"/>
    <property type="match status" value="1"/>
</dbReference>
<dbReference type="EMBL" id="CP031769">
    <property type="protein sequence ID" value="AXR07338.1"/>
    <property type="molecule type" value="Genomic_DNA"/>
</dbReference>
<dbReference type="GO" id="GO:0016874">
    <property type="term" value="F:ligase activity"/>
    <property type="evidence" value="ECO:0007669"/>
    <property type="project" value="UniProtKB-KW"/>
</dbReference>
<dbReference type="OrthoDB" id="5372487at2"/>
<name>A0A346NP81_9ALTE</name>
<dbReference type="KEGG" id="salm:D0Y50_13870"/>